<name>L9LAP2_TUPCH</name>
<proteinExistence type="predicted"/>
<keyword evidence="3" id="KW-1185">Reference proteome</keyword>
<gene>
    <name evidence="2" type="ORF">TREES_T100012871</name>
</gene>
<feature type="region of interest" description="Disordered" evidence="1">
    <location>
        <begin position="224"/>
        <end position="243"/>
    </location>
</feature>
<reference evidence="3" key="1">
    <citation type="submission" date="2012-07" db="EMBL/GenBank/DDBJ databases">
        <title>Genome of the Chinese tree shrew, a rising model animal genetically related to primates.</title>
        <authorList>
            <person name="Zhang G."/>
            <person name="Fan Y."/>
            <person name="Yao Y."/>
            <person name="Huang Z."/>
        </authorList>
    </citation>
    <scope>NUCLEOTIDE SEQUENCE [LARGE SCALE GENOMIC DNA]</scope>
</reference>
<feature type="compositionally biased region" description="Basic and acidic residues" evidence="1">
    <location>
        <begin position="365"/>
        <end position="377"/>
    </location>
</feature>
<evidence type="ECO:0000256" key="1">
    <source>
        <dbReference type="SAM" id="MobiDB-lite"/>
    </source>
</evidence>
<dbReference type="Proteomes" id="UP000011518">
    <property type="component" value="Unassembled WGS sequence"/>
</dbReference>
<evidence type="ECO:0000313" key="2">
    <source>
        <dbReference type="EMBL" id="ELW72160.1"/>
    </source>
</evidence>
<dbReference type="InParanoid" id="L9LAP2"/>
<dbReference type="AlphaFoldDB" id="L9LAP2"/>
<reference evidence="3" key="2">
    <citation type="journal article" date="2013" name="Nat. Commun.">
        <title>Genome of the Chinese tree shrew.</title>
        <authorList>
            <person name="Fan Y."/>
            <person name="Huang Z.Y."/>
            <person name="Cao C.C."/>
            <person name="Chen C.S."/>
            <person name="Chen Y.X."/>
            <person name="Fan D.D."/>
            <person name="He J."/>
            <person name="Hou H.L."/>
            <person name="Hu L."/>
            <person name="Hu X.T."/>
            <person name="Jiang X.T."/>
            <person name="Lai R."/>
            <person name="Lang Y.S."/>
            <person name="Liang B."/>
            <person name="Liao S.G."/>
            <person name="Mu D."/>
            <person name="Ma Y.Y."/>
            <person name="Niu Y.Y."/>
            <person name="Sun X.Q."/>
            <person name="Xia J.Q."/>
            <person name="Xiao J."/>
            <person name="Xiong Z.Q."/>
            <person name="Xu L."/>
            <person name="Yang L."/>
            <person name="Zhang Y."/>
            <person name="Zhao W."/>
            <person name="Zhao X.D."/>
            <person name="Zheng Y.T."/>
            <person name="Zhou J.M."/>
            <person name="Zhu Y.B."/>
            <person name="Zhang G.J."/>
            <person name="Wang J."/>
            <person name="Yao Y.G."/>
        </authorList>
    </citation>
    <scope>NUCLEOTIDE SEQUENCE [LARGE SCALE GENOMIC DNA]</scope>
</reference>
<evidence type="ECO:0000313" key="3">
    <source>
        <dbReference type="Proteomes" id="UP000011518"/>
    </source>
</evidence>
<protein>
    <submittedName>
        <fullName evidence="2">Uncharacterized protein</fullName>
    </submittedName>
</protein>
<feature type="region of interest" description="Disordered" evidence="1">
    <location>
        <begin position="354"/>
        <end position="382"/>
    </location>
</feature>
<accession>L9LAP2</accession>
<organism evidence="2 3">
    <name type="scientific">Tupaia chinensis</name>
    <name type="common">Chinese tree shrew</name>
    <name type="synonym">Tupaia belangeri chinensis</name>
    <dbReference type="NCBI Taxonomy" id="246437"/>
    <lineage>
        <taxon>Eukaryota</taxon>
        <taxon>Metazoa</taxon>
        <taxon>Chordata</taxon>
        <taxon>Craniata</taxon>
        <taxon>Vertebrata</taxon>
        <taxon>Euteleostomi</taxon>
        <taxon>Mammalia</taxon>
        <taxon>Eutheria</taxon>
        <taxon>Euarchontoglires</taxon>
        <taxon>Scandentia</taxon>
        <taxon>Tupaiidae</taxon>
        <taxon>Tupaia</taxon>
    </lineage>
</organism>
<dbReference type="EMBL" id="KB320443">
    <property type="protein sequence ID" value="ELW72160.1"/>
    <property type="molecule type" value="Genomic_DNA"/>
</dbReference>
<sequence length="508" mass="53661">MVARRPAGPQQERLLSGEGARSLRHSASLRYGLSWPLSSLAHGLQGSGHTLCPAPPTAGVFVLQRDSGTDRAVNAVNAPVHGTLARWSQFPHASPGAALLLKYRPEKGRCHCYRTLAGLSTSRTEHRGLGKGLPPRAARLPVEGHDWAVLASPGQQSRKGHESAQYGAMDCRSLAGPPGIKDRLPPPATPSFLQALPGTARWSRSPRLSKQCLHKATVGTATAWSGDLPSVGPGPAQPGSSSNSVWQQLWSEIQRNLASVQETQPPQALVRTLHVPSDYLPVTAASGSGRNLCPDRIARAYLGTYADTIPRAYPASRVNVGQHSAVTDLHVALLSSLESKTPTECATSVMGRSLAFPGTPGGHVSLRDQKKPNRDHTQQSATLDRGVPAVVAAAGPGAHSMVRTAVSAWGMQSRGPASAEAEPPLNKGPETVSATAGYCSGLLVSAGCAVLGWQSMAVALKCQSKEDEVTIAAGDWAWQQCALTHCRRCRWSQGHGRQAAFGGQRSMF</sequence>